<dbReference type="OrthoDB" id="3176171at2759"/>
<dbReference type="Gene3D" id="3.40.850.10">
    <property type="entry name" value="Kinesin motor domain"/>
    <property type="match status" value="1"/>
</dbReference>
<dbReference type="GO" id="GO:0005737">
    <property type="term" value="C:cytoplasm"/>
    <property type="evidence" value="ECO:0007669"/>
    <property type="project" value="UniProtKB-SubCell"/>
</dbReference>
<evidence type="ECO:0000256" key="6">
    <source>
        <dbReference type="PROSITE-ProRule" id="PRU00283"/>
    </source>
</evidence>
<dbReference type="InterPro" id="IPR001752">
    <property type="entry name" value="Kinesin_motor_dom"/>
</dbReference>
<dbReference type="SUPFAM" id="SSF52540">
    <property type="entry name" value="P-loop containing nucleoside triphosphate hydrolases"/>
    <property type="match status" value="1"/>
</dbReference>
<organism evidence="10 11">
    <name type="scientific">Aphanomyces stellatus</name>
    <dbReference type="NCBI Taxonomy" id="120398"/>
    <lineage>
        <taxon>Eukaryota</taxon>
        <taxon>Sar</taxon>
        <taxon>Stramenopiles</taxon>
        <taxon>Oomycota</taxon>
        <taxon>Saprolegniomycetes</taxon>
        <taxon>Saprolegniales</taxon>
        <taxon>Verrucalvaceae</taxon>
        <taxon>Aphanomyces</taxon>
    </lineage>
</organism>
<dbReference type="InterPro" id="IPR036961">
    <property type="entry name" value="Kinesin_motor_dom_sf"/>
</dbReference>
<comment type="subcellular location">
    <subcellularLocation>
        <location evidence="1">Cytoplasm</location>
    </subcellularLocation>
</comment>
<evidence type="ECO:0000256" key="3">
    <source>
        <dbReference type="ARBA" id="ARBA00022741"/>
    </source>
</evidence>
<accession>A0A485LGF3</accession>
<keyword evidence="6" id="KW-0505">Motor protein</keyword>
<evidence type="ECO:0000256" key="7">
    <source>
        <dbReference type="SAM" id="Coils"/>
    </source>
</evidence>
<protein>
    <submittedName>
        <fullName evidence="10">Aste57867_20952 protein</fullName>
    </submittedName>
</protein>
<dbReference type="PROSITE" id="PS50067">
    <property type="entry name" value="KINESIN_MOTOR_2"/>
    <property type="match status" value="1"/>
</dbReference>
<dbReference type="Pfam" id="PF00225">
    <property type="entry name" value="Kinesin"/>
    <property type="match status" value="1"/>
</dbReference>
<dbReference type="PANTHER" id="PTHR47969:SF15">
    <property type="entry name" value="CHROMOSOME-ASSOCIATED KINESIN KIF4A-RELATED"/>
    <property type="match status" value="1"/>
</dbReference>
<dbReference type="GO" id="GO:0051231">
    <property type="term" value="P:spindle elongation"/>
    <property type="evidence" value="ECO:0007669"/>
    <property type="project" value="TreeGrafter"/>
</dbReference>
<dbReference type="GO" id="GO:0008017">
    <property type="term" value="F:microtubule binding"/>
    <property type="evidence" value="ECO:0007669"/>
    <property type="project" value="InterPro"/>
</dbReference>
<reference evidence="9" key="2">
    <citation type="submission" date="2019-06" db="EMBL/GenBank/DDBJ databases">
        <title>Genomics analysis of Aphanomyces spp. identifies a new class of oomycete effector associated with host adaptation.</title>
        <authorList>
            <person name="Gaulin E."/>
        </authorList>
    </citation>
    <scope>NUCLEOTIDE SEQUENCE</scope>
    <source>
        <strain evidence="9">CBS 578.67</strain>
    </source>
</reference>
<keyword evidence="3 6" id="KW-0547">Nucleotide-binding</keyword>
<feature type="binding site" evidence="6">
    <location>
        <begin position="102"/>
        <end position="109"/>
    </location>
    <ligand>
        <name>ATP</name>
        <dbReference type="ChEBI" id="CHEBI:30616"/>
    </ligand>
</feature>
<dbReference type="PANTHER" id="PTHR47969">
    <property type="entry name" value="CHROMOSOME-ASSOCIATED KINESIN KIF4A-RELATED"/>
    <property type="match status" value="1"/>
</dbReference>
<dbReference type="GO" id="GO:0007018">
    <property type="term" value="P:microtubule-based movement"/>
    <property type="evidence" value="ECO:0007669"/>
    <property type="project" value="InterPro"/>
</dbReference>
<evidence type="ECO:0000313" key="11">
    <source>
        <dbReference type="Proteomes" id="UP000332933"/>
    </source>
</evidence>
<dbReference type="SMART" id="SM00129">
    <property type="entry name" value="KISc"/>
    <property type="match status" value="1"/>
</dbReference>
<reference evidence="10 11" key="1">
    <citation type="submission" date="2019-03" db="EMBL/GenBank/DDBJ databases">
        <authorList>
            <person name="Gaulin E."/>
            <person name="Dumas B."/>
        </authorList>
    </citation>
    <scope>NUCLEOTIDE SEQUENCE [LARGE SCALE GENOMIC DNA]</scope>
    <source>
        <strain evidence="10">CBS 568.67</strain>
    </source>
</reference>
<comment type="similarity">
    <text evidence="6">Belongs to the TRAFAC class myosin-kinesin ATPase superfamily. Kinesin family.</text>
</comment>
<feature type="coiled-coil region" evidence="7">
    <location>
        <begin position="834"/>
        <end position="861"/>
    </location>
</feature>
<evidence type="ECO:0000256" key="2">
    <source>
        <dbReference type="ARBA" id="ARBA00022490"/>
    </source>
</evidence>
<dbReference type="InterPro" id="IPR019821">
    <property type="entry name" value="Kinesin_motor_CS"/>
</dbReference>
<dbReference type="GO" id="GO:0005524">
    <property type="term" value="F:ATP binding"/>
    <property type="evidence" value="ECO:0007669"/>
    <property type="project" value="UniProtKB-UniRule"/>
</dbReference>
<feature type="coiled-coil region" evidence="7">
    <location>
        <begin position="566"/>
        <end position="593"/>
    </location>
</feature>
<dbReference type="GO" id="GO:0003777">
    <property type="term" value="F:microtubule motor activity"/>
    <property type="evidence" value="ECO:0007669"/>
    <property type="project" value="InterPro"/>
</dbReference>
<dbReference type="EMBL" id="VJMH01006941">
    <property type="protein sequence ID" value="KAF0687286.1"/>
    <property type="molecule type" value="Genomic_DNA"/>
</dbReference>
<dbReference type="GO" id="GO:0007052">
    <property type="term" value="P:mitotic spindle organization"/>
    <property type="evidence" value="ECO:0007669"/>
    <property type="project" value="TreeGrafter"/>
</dbReference>
<evidence type="ECO:0000313" key="9">
    <source>
        <dbReference type="EMBL" id="KAF0687286.1"/>
    </source>
</evidence>
<evidence type="ECO:0000256" key="5">
    <source>
        <dbReference type="ARBA" id="ARBA00023054"/>
    </source>
</evidence>
<dbReference type="Proteomes" id="UP000332933">
    <property type="component" value="Unassembled WGS sequence"/>
</dbReference>
<keyword evidence="4 6" id="KW-0067">ATP-binding</keyword>
<sequence>MDGKSGSSTRGQCVEVAVRVRPFLPKELLNGSNSIAGATAGSVTIDKEYNSIEVTSASTTASFAFDHVLGPECTQTQMFERVLQPKLVNFLNGFNTTVIGYGQTASGKSHTIGSGLTNQSEDLWGLIPRMLHEIFRKIRADNMDAQLHVSFLEIYGEDIHDLLLPISNAKTLRTPLNLRQDRSGVFVQGVREVPVTNAEVALEQLRLGCLTRITGSTEMNDASSRSHAVYTLTLIQKTKRTQPEDASFVDTMTTISKFTFVDLAGSERLKKTMAEGTRMKEGIQINVGLLALGNVINALGDEQNQKKETFVPYRSSKLTRLLQDALGGNSRTLFIACVSPAVGNAAESLNTLQYANRAKNIQNKAVKNLDPRSAEVSNLHAYVSILQRELVRSLYLDKPDDESRLNTLLSDPKIQQFLKMLKDKEIPEIDLSVVVPNDDGNEDDQDDVDVTKIPSCLSILELGLEKEAAASDLTLSERDYHIQRQSLELKRRRESGRRDTLEQQMRSLNFDNAQFVAWQQKLQVLHQKKLQDPLDEQVNQEWKCIHQNLQPIKKVHAAWTYTNERLQDAKQNIEQIDDEVRHLEDRIKQQQVLAKHIIETKDAEIERVRKFPQSAVKWSHLSSLQHLSDLEIMYGKETLKRVLRQLQDTEIRMVQWLDTFSLDPSKEYHAQVKAYLGEITNRLQYEDVEASLMQALRKRSSSVTNFLRKGPLGDHEKLELHAIEETIHNLSETMKRLASTEPQTQPIRTLEDAEKIIQDLVSALEHSKRMEMCVIAMKANINQANVVQASSAPSMSLAREDFESQIHALKLEHEREMIEQLKKRDDNTDVYNVLAEREKEVADLRQHVENLTRQVGEGKQREAAFSALKRCQEMMDELGIKDDDSDEQFRDITVKCQEEFERLLLKKQESYGILDKLTQAIQLCEKALGYQSHTELPKTAKLTDQIQLAQTVLTELENTVAQRALLRLRNLKTASELCDEMQLGIIAPVPESSDHEEKMSTELQHQLILQGKIAEELRRLHNDMSVFSMFDSIGQNNVRDIVNLTTRLLAEGNLPLGEQALEDDTVLITLLNDMKESRLRNMEEMMHNARFLFSELQFTGADMSHISRKVVDRLSFAFEPANLVERLLNTGGVMDFTSHGLSFMHALFTTLLSIRETRIQTRRRLKTKCSVADRMYQTAMAQCKSFYSPPRVVHPGNQERVTNAALSEWCEHASLGTFRVRKAAQASLSMIHRELDAFGMEESADRLDFIVGTRDPSAVKSHRKLLLKYMKDRSRSEISPRSSKPLVSFLHELDPYAAELNPMLAHALDSEVLEYLQTELGEFQELQLILSDAYTRLTSLGSIMKCVTQIREYNKKIAEFEEAASDSTRLLDRRNSSLRLLEEEKFRKTAAKNYPLLVQKVREEIQKWTSHTSDGFDLSILGQEMQALLLDTMNLNTDLMHLTLNNRRPKKV</sequence>
<feature type="domain" description="Kinesin motor" evidence="8">
    <location>
        <begin position="13"/>
        <end position="361"/>
    </location>
</feature>
<keyword evidence="5 7" id="KW-0175">Coiled coil</keyword>
<dbReference type="EMBL" id="CAADRA010006967">
    <property type="protein sequence ID" value="VFT97628.1"/>
    <property type="molecule type" value="Genomic_DNA"/>
</dbReference>
<dbReference type="InterPro" id="IPR027417">
    <property type="entry name" value="P-loop_NTPase"/>
</dbReference>
<proteinExistence type="inferred from homology"/>
<name>A0A485LGF3_9STRA</name>
<dbReference type="PROSITE" id="PS00411">
    <property type="entry name" value="KINESIN_MOTOR_1"/>
    <property type="match status" value="1"/>
</dbReference>
<keyword evidence="2" id="KW-0963">Cytoplasm</keyword>
<evidence type="ECO:0000313" key="10">
    <source>
        <dbReference type="EMBL" id="VFT97628.1"/>
    </source>
</evidence>
<dbReference type="Gene3D" id="1.20.58.1520">
    <property type="match status" value="1"/>
</dbReference>
<dbReference type="GO" id="GO:0005875">
    <property type="term" value="C:microtubule associated complex"/>
    <property type="evidence" value="ECO:0007669"/>
    <property type="project" value="TreeGrafter"/>
</dbReference>
<dbReference type="InterPro" id="IPR027640">
    <property type="entry name" value="Kinesin-like_fam"/>
</dbReference>
<keyword evidence="11" id="KW-1185">Reference proteome</keyword>
<feature type="coiled-coil region" evidence="7">
    <location>
        <begin position="1343"/>
        <end position="1370"/>
    </location>
</feature>
<evidence type="ECO:0000256" key="4">
    <source>
        <dbReference type="ARBA" id="ARBA00022840"/>
    </source>
</evidence>
<evidence type="ECO:0000256" key="1">
    <source>
        <dbReference type="ARBA" id="ARBA00004496"/>
    </source>
</evidence>
<gene>
    <name evidence="10" type="primary">Aste57867_20952</name>
    <name evidence="9" type="ORF">As57867_020884</name>
    <name evidence="10" type="ORF">ASTE57867_20952</name>
</gene>
<feature type="coiled-coil region" evidence="7">
    <location>
        <begin position="720"/>
        <end position="770"/>
    </location>
</feature>
<evidence type="ECO:0000259" key="8">
    <source>
        <dbReference type="PROSITE" id="PS50067"/>
    </source>
</evidence>
<dbReference type="PRINTS" id="PR00380">
    <property type="entry name" value="KINESINHEAVY"/>
</dbReference>